<dbReference type="OrthoDB" id="9973935at2759"/>
<evidence type="ECO:0000256" key="1">
    <source>
        <dbReference type="ARBA" id="ARBA00004496"/>
    </source>
</evidence>
<dbReference type="OMA" id="AAHSCQL"/>
<dbReference type="FunCoup" id="B4MZN0">
    <property type="interactions" value="167"/>
</dbReference>
<evidence type="ECO:0000256" key="4">
    <source>
        <dbReference type="ARBA" id="ARBA00022679"/>
    </source>
</evidence>
<comment type="similarity">
    <text evidence="2">Belongs to the aminoglycoside phosphotransferase family.</text>
</comment>
<dbReference type="Gene3D" id="3.90.1200.10">
    <property type="match status" value="1"/>
</dbReference>
<reference evidence="12 14" key="3">
    <citation type="journal article" date="2007" name="Nature">
        <title>Evolution of genes and genomes on the Drosophila phylogeny.</title>
        <authorList>
            <consortium name="Drosophila 12 Genomes Consortium"/>
            <person name="Clark A.G."/>
            <person name="Eisen M.B."/>
            <person name="Smith D.R."/>
            <person name="Bergman C.M."/>
            <person name="Oliver B."/>
            <person name="Markow T.A."/>
            <person name="Kaufman T.C."/>
            <person name="Kellis M."/>
            <person name="Gelbart W."/>
            <person name="Iyer V.N."/>
            <person name="Pollard D.A."/>
            <person name="Sackton T.B."/>
            <person name="Larracuente A.M."/>
            <person name="Singh N.D."/>
            <person name="Abad J.P."/>
            <person name="Abt D.N."/>
            <person name="Adryan B."/>
            <person name="Aguade M."/>
            <person name="Akashi H."/>
            <person name="Anderson W.W."/>
            <person name="Aquadro C.F."/>
            <person name="Ardell D.H."/>
            <person name="Arguello R."/>
            <person name="Artieri C.G."/>
            <person name="Barbash D.A."/>
            <person name="Barker D."/>
            <person name="Barsanti P."/>
            <person name="Batterham P."/>
            <person name="Batzoglou S."/>
            <person name="Begun D."/>
            <person name="Bhutkar A."/>
            <person name="Blanco E."/>
            <person name="Bosak S.A."/>
            <person name="Bradley R.K."/>
            <person name="Brand A.D."/>
            <person name="Brent M.R."/>
            <person name="Brooks A.N."/>
            <person name="Brown R.H."/>
            <person name="Butlin R.K."/>
            <person name="Caggese C."/>
            <person name="Calvi B.R."/>
            <person name="Bernardo de Carvalho A."/>
            <person name="Caspi A."/>
            <person name="Castrezana S."/>
            <person name="Celniker S.E."/>
            <person name="Chang J.L."/>
            <person name="Chapple C."/>
            <person name="Chatterji S."/>
            <person name="Chinwalla A."/>
            <person name="Civetta A."/>
            <person name="Clifton S.W."/>
            <person name="Comeron J.M."/>
            <person name="Costello J.C."/>
            <person name="Coyne J.A."/>
            <person name="Daub J."/>
            <person name="David R.G."/>
            <person name="Delcher A.L."/>
            <person name="Delehaunty K."/>
            <person name="Do C.B."/>
            <person name="Ebling H."/>
            <person name="Edwards K."/>
            <person name="Eickbush T."/>
            <person name="Evans J.D."/>
            <person name="Filipski A."/>
            <person name="Findeiss S."/>
            <person name="Freyhult E."/>
            <person name="Fulton L."/>
            <person name="Fulton R."/>
            <person name="Garcia A.C."/>
            <person name="Gardiner A."/>
            <person name="Garfield D.A."/>
            <person name="Garvin B.E."/>
            <person name="Gibson G."/>
            <person name="Gilbert D."/>
            <person name="Gnerre S."/>
            <person name="Godfrey J."/>
            <person name="Good R."/>
            <person name="Gotea V."/>
            <person name="Gravely B."/>
            <person name="Greenberg A.J."/>
            <person name="Griffiths-Jones S."/>
            <person name="Gross S."/>
            <person name="Guigo R."/>
            <person name="Gustafson E.A."/>
            <person name="Haerty W."/>
            <person name="Hahn M.W."/>
            <person name="Halligan D.L."/>
            <person name="Halpern A.L."/>
            <person name="Halter G.M."/>
            <person name="Han M.V."/>
            <person name="Heger A."/>
            <person name="Hillier L."/>
            <person name="Hinrichs A.S."/>
            <person name="Holmes I."/>
            <person name="Hoskins R.A."/>
            <person name="Hubisz M.J."/>
            <person name="Hultmark D."/>
            <person name="Huntley M.A."/>
            <person name="Jaffe D.B."/>
            <person name="Jagadeeshan S."/>
            <person name="Jeck W.R."/>
            <person name="Johnson J."/>
            <person name="Jones C.D."/>
            <person name="Jordan W.C."/>
            <person name="Karpen G.H."/>
            <person name="Kataoka E."/>
            <person name="Keightley P.D."/>
            <person name="Kheradpour P."/>
            <person name="Kirkness E.F."/>
            <person name="Koerich L.B."/>
            <person name="Kristiansen K."/>
            <person name="Kudrna D."/>
            <person name="Kulathinal R.J."/>
            <person name="Kumar S."/>
            <person name="Kwok R."/>
            <person name="Lander E."/>
            <person name="Langley C.H."/>
            <person name="Lapoint R."/>
            <person name="Lazzaro B.P."/>
            <person name="Lee S.J."/>
            <person name="Levesque L."/>
            <person name="Li R."/>
            <person name="Lin C.F."/>
            <person name="Lin M.F."/>
            <person name="Lindblad-Toh K."/>
            <person name="Llopart A."/>
            <person name="Long M."/>
            <person name="Low L."/>
            <person name="Lozovsky E."/>
            <person name="Lu J."/>
            <person name="Luo M."/>
            <person name="Machado C.A."/>
            <person name="Makalowski W."/>
            <person name="Marzo M."/>
            <person name="Matsuda M."/>
            <person name="Matzkin L."/>
            <person name="McAllister B."/>
            <person name="McBride C.S."/>
            <person name="McKernan B."/>
            <person name="McKernan K."/>
            <person name="Mendez-Lago M."/>
            <person name="Minx P."/>
            <person name="Mollenhauer M.U."/>
            <person name="Montooth K."/>
            <person name="Mount S.M."/>
            <person name="Mu X."/>
            <person name="Myers E."/>
            <person name="Negre B."/>
            <person name="Newfeld S."/>
            <person name="Nielsen R."/>
            <person name="Noor M.A."/>
            <person name="O'Grady P."/>
            <person name="Pachter L."/>
            <person name="Papaceit M."/>
            <person name="Parisi M.J."/>
            <person name="Parisi M."/>
            <person name="Parts L."/>
            <person name="Pedersen J.S."/>
            <person name="Pesole G."/>
            <person name="Phillippy A.M."/>
            <person name="Ponting C.P."/>
            <person name="Pop M."/>
            <person name="Porcelli D."/>
            <person name="Powell J.R."/>
            <person name="Prohaska S."/>
            <person name="Pruitt K."/>
            <person name="Puig M."/>
            <person name="Quesneville H."/>
            <person name="Ram K.R."/>
            <person name="Rand D."/>
            <person name="Rasmussen M.D."/>
            <person name="Reed L.K."/>
            <person name="Reenan R."/>
            <person name="Reily A."/>
            <person name="Remington K.A."/>
            <person name="Rieger T.T."/>
            <person name="Ritchie M.G."/>
            <person name="Robin C."/>
            <person name="Rogers Y.H."/>
            <person name="Rohde C."/>
            <person name="Rozas J."/>
            <person name="Rubenfield M.J."/>
            <person name="Ruiz A."/>
            <person name="Russo S."/>
            <person name="Salzberg S.L."/>
            <person name="Sanchez-Gracia A."/>
            <person name="Saranga D.J."/>
            <person name="Sato H."/>
            <person name="Schaeffer S.W."/>
            <person name="Schatz M.C."/>
            <person name="Schlenke T."/>
            <person name="Schwartz R."/>
            <person name="Segarra C."/>
            <person name="Singh R.S."/>
            <person name="Sirot L."/>
            <person name="Sirota M."/>
            <person name="Sisneros N.B."/>
            <person name="Smith C.D."/>
            <person name="Smith T.F."/>
            <person name="Spieth J."/>
            <person name="Stage D.E."/>
            <person name="Stark A."/>
            <person name="Stephan W."/>
            <person name="Strausberg R.L."/>
            <person name="Strempel S."/>
            <person name="Sturgill D."/>
            <person name="Sutton G."/>
            <person name="Sutton G.G."/>
            <person name="Tao W."/>
            <person name="Teichmann S."/>
            <person name="Tobari Y.N."/>
            <person name="Tomimura Y."/>
            <person name="Tsolas J.M."/>
            <person name="Valente V.L."/>
            <person name="Venter E."/>
            <person name="Venter J.C."/>
            <person name="Vicario S."/>
            <person name="Vieira F.G."/>
            <person name="Vilella A.J."/>
            <person name="Villasante A."/>
            <person name="Walenz B."/>
            <person name="Wang J."/>
            <person name="Wasserman M."/>
            <person name="Watts T."/>
            <person name="Wilson D."/>
            <person name="Wilson R.K."/>
            <person name="Wing R.A."/>
            <person name="Wolfner M.F."/>
            <person name="Wong A."/>
            <person name="Wong G.K."/>
            <person name="Wu C.I."/>
            <person name="Wu G."/>
            <person name="Yamamoto D."/>
            <person name="Yang H.P."/>
            <person name="Yang S.P."/>
            <person name="Yorke J.A."/>
            <person name="Yoshida K."/>
            <person name="Zdobnov E."/>
            <person name="Zhang P."/>
            <person name="Zhang Y."/>
            <person name="Zimin A.V."/>
            <person name="Baldwin J."/>
            <person name="Abdouelleil A."/>
            <person name="Abdulkadir J."/>
            <person name="Abebe A."/>
            <person name="Abera B."/>
            <person name="Abreu J."/>
            <person name="Acer S.C."/>
            <person name="Aftuck L."/>
            <person name="Alexander A."/>
            <person name="An P."/>
            <person name="Anderson E."/>
            <person name="Anderson S."/>
            <person name="Arachi H."/>
            <person name="Azer M."/>
            <person name="Bachantsang P."/>
            <person name="Barry A."/>
            <person name="Bayul T."/>
            <person name="Berlin A."/>
            <person name="Bessette D."/>
            <person name="Bloom T."/>
            <person name="Blye J."/>
            <person name="Boguslavskiy L."/>
            <person name="Bonnet C."/>
            <person name="Boukhgalter B."/>
            <person name="Bourzgui I."/>
            <person name="Brown A."/>
            <person name="Cahill P."/>
            <person name="Channer S."/>
            <person name="Cheshatsang Y."/>
            <person name="Chuda L."/>
            <person name="Citroen M."/>
            <person name="Collymore A."/>
            <person name="Cooke P."/>
            <person name="Costello M."/>
            <person name="D'Aco K."/>
            <person name="Daza R."/>
            <person name="De Haan G."/>
            <person name="DeGray S."/>
            <person name="DeMaso C."/>
            <person name="Dhargay N."/>
            <person name="Dooley K."/>
            <person name="Dooley E."/>
            <person name="Doricent M."/>
            <person name="Dorje P."/>
            <person name="Dorjee K."/>
            <person name="Dupes A."/>
            <person name="Elong R."/>
            <person name="Falk J."/>
            <person name="Farina A."/>
            <person name="Faro S."/>
            <person name="Ferguson D."/>
            <person name="Fisher S."/>
            <person name="Foley C.D."/>
            <person name="Franke A."/>
            <person name="Friedrich D."/>
            <person name="Gadbois L."/>
            <person name="Gearin G."/>
            <person name="Gearin C.R."/>
            <person name="Giannoukos G."/>
            <person name="Goode T."/>
            <person name="Graham J."/>
            <person name="Grandbois E."/>
            <person name="Grewal S."/>
            <person name="Gyaltsen K."/>
            <person name="Hafez N."/>
            <person name="Hagos B."/>
            <person name="Hall J."/>
            <person name="Henson C."/>
            <person name="Hollinger A."/>
            <person name="Honan T."/>
            <person name="Huard M.D."/>
            <person name="Hughes L."/>
            <person name="Hurhula B."/>
            <person name="Husby M.E."/>
            <person name="Kamat A."/>
            <person name="Kanga B."/>
            <person name="Kashin S."/>
            <person name="Khazanovich D."/>
            <person name="Kisner P."/>
            <person name="Lance K."/>
            <person name="Lara M."/>
            <person name="Lee W."/>
            <person name="Lennon N."/>
            <person name="Letendre F."/>
            <person name="LeVine R."/>
            <person name="Lipovsky A."/>
            <person name="Liu X."/>
            <person name="Liu J."/>
            <person name="Liu S."/>
            <person name="Lokyitsang T."/>
            <person name="Lokyitsang Y."/>
            <person name="Lubonja R."/>
            <person name="Lui A."/>
            <person name="MacDonald P."/>
            <person name="Magnisalis V."/>
            <person name="Maru K."/>
            <person name="Matthews C."/>
            <person name="McCusker W."/>
            <person name="McDonough S."/>
            <person name="Mehta T."/>
            <person name="Meldrim J."/>
            <person name="Meneus L."/>
            <person name="Mihai O."/>
            <person name="Mihalev A."/>
            <person name="Mihova T."/>
            <person name="Mittelman R."/>
            <person name="Mlenga V."/>
            <person name="Montmayeur A."/>
            <person name="Mulrain L."/>
            <person name="Navidi A."/>
            <person name="Naylor J."/>
            <person name="Negash T."/>
            <person name="Nguyen T."/>
            <person name="Nguyen N."/>
            <person name="Nicol R."/>
            <person name="Norbu C."/>
            <person name="Norbu N."/>
            <person name="Novod N."/>
            <person name="O'Neill B."/>
            <person name="Osman S."/>
            <person name="Markiewicz E."/>
            <person name="Oyono O.L."/>
            <person name="Patti C."/>
            <person name="Phunkhang P."/>
            <person name="Pierre F."/>
            <person name="Priest M."/>
            <person name="Raghuraman S."/>
            <person name="Rege F."/>
            <person name="Reyes R."/>
            <person name="Rise C."/>
            <person name="Rogov P."/>
            <person name="Ross K."/>
            <person name="Ryan E."/>
            <person name="Settipalli S."/>
            <person name="Shea T."/>
            <person name="Sherpa N."/>
            <person name="Shi L."/>
            <person name="Shih D."/>
            <person name="Sparrow T."/>
            <person name="Spaulding J."/>
            <person name="Stalker J."/>
            <person name="Stange-Thomann N."/>
            <person name="Stavropoulos S."/>
            <person name="Stone C."/>
            <person name="Strader C."/>
            <person name="Tesfaye S."/>
            <person name="Thomson T."/>
            <person name="Thoulutsang Y."/>
            <person name="Thoulutsang D."/>
            <person name="Topham K."/>
            <person name="Topping I."/>
            <person name="Tsamla T."/>
            <person name="Vassiliev H."/>
            <person name="Vo A."/>
            <person name="Wangchuk T."/>
            <person name="Wangdi T."/>
            <person name="Weiand M."/>
            <person name="Wilkinson J."/>
            <person name="Wilson A."/>
            <person name="Yadav S."/>
            <person name="Young G."/>
            <person name="Yu Q."/>
            <person name="Zembek L."/>
            <person name="Zhong D."/>
            <person name="Zimmer A."/>
            <person name="Zwirko Z."/>
            <person name="Jaffe D.B."/>
            <person name="Alvarez P."/>
            <person name="Brockman W."/>
            <person name="Butler J."/>
            <person name="Chin C."/>
            <person name="Gnerre S."/>
            <person name="Grabherr M."/>
            <person name="Kleber M."/>
            <person name="Mauceli E."/>
            <person name="MacCallum I."/>
        </authorList>
    </citation>
    <scope>NUCLEOTIDE SEQUENCE [LARGE SCALE GENOMIC DNA]</scope>
    <source>
        <strain evidence="12">TSC#14030-0811.24</strain>
        <strain evidence="14">Tucson 14030-0811.24</strain>
    </source>
</reference>
<proteinExistence type="inferred from homology"/>
<dbReference type="STRING" id="7260.B4MZN0"/>
<protein>
    <recommendedName>
        <fullName evidence="9">Hydroxylysine kinase</fullName>
        <ecNumber evidence="8">2.7.1.81</ecNumber>
    </recommendedName>
</protein>
<dbReference type="PANTHER" id="PTHR21064">
    <property type="entry name" value="AMINOGLYCOSIDE PHOSPHOTRANSFERASE DOMAIN-CONTAINING PROTEIN-RELATED"/>
    <property type="match status" value="1"/>
</dbReference>
<dbReference type="InParanoid" id="B4MZN0"/>
<evidence type="ECO:0000313" key="13">
    <source>
        <dbReference type="EMBL" id="KRF98748.1"/>
    </source>
</evidence>
<reference evidence="12" key="4">
    <citation type="journal article" date="2008" name="Bioinformatics">
        <title>Assembly reconciliation.</title>
        <authorList>
            <person name="Zimin A.V."/>
            <person name="Smith D.R."/>
            <person name="Sutton G."/>
            <person name="Yorke J.A."/>
        </authorList>
    </citation>
    <scope>NUCLEOTIDE SEQUENCE</scope>
    <source>
        <strain evidence="12">TSC#14030-0811.24</strain>
    </source>
</reference>
<keyword evidence="3" id="KW-0963">Cytoplasm</keyword>
<reference evidence="12" key="5">
    <citation type="submission" date="2008-06" db="EMBL/GenBank/DDBJ databases">
        <authorList>
            <consortium name="FlyBase"/>
        </authorList>
    </citation>
    <scope>NUCLEOTIDE SEQUENCE</scope>
    <source>
        <strain evidence="12">TSC#14030-0811.24</strain>
    </source>
</reference>
<dbReference type="GO" id="GO:0005737">
    <property type="term" value="C:cytoplasm"/>
    <property type="evidence" value="ECO:0007669"/>
    <property type="project" value="UniProtKB-SubCell"/>
</dbReference>
<reference evidence="12" key="1">
    <citation type="submission" date="2006-08" db="EMBL/GenBank/DDBJ databases">
        <authorList>
            <person name="Remington K."/>
            <person name="Strausberg R."/>
            <person name="Sutton G."/>
            <person name="Walenz B."/>
            <person name="Johnson J."/>
            <person name="Utterback T."/>
            <person name="Venter J.C."/>
        </authorList>
    </citation>
    <scope>NUCLEOTIDE SEQUENCE</scope>
    <source>
        <strain evidence="12">TSC#14030-0811.24</strain>
    </source>
</reference>
<evidence type="ECO:0000313" key="12">
    <source>
        <dbReference type="EMBL" id="EDW77815.1"/>
    </source>
</evidence>
<keyword evidence="4 12" id="KW-0808">Transferase</keyword>
<evidence type="ECO:0000256" key="7">
    <source>
        <dbReference type="ARBA" id="ARBA00037368"/>
    </source>
</evidence>
<dbReference type="FunFam" id="3.30.200.20:FF:000549">
    <property type="entry name" value="hydroxylysine kinase"/>
    <property type="match status" value="1"/>
</dbReference>
<feature type="domain" description="Aminoglycoside phosphotransferase" evidence="11">
    <location>
        <begin position="99"/>
        <end position="326"/>
    </location>
</feature>
<dbReference type="InterPro" id="IPR011009">
    <property type="entry name" value="Kinase-like_dom_sf"/>
</dbReference>
<dbReference type="InterPro" id="IPR050249">
    <property type="entry name" value="Pseudomonas-type_ThrB"/>
</dbReference>
<evidence type="ECO:0000256" key="10">
    <source>
        <dbReference type="SAM" id="MobiDB-lite"/>
    </source>
</evidence>
<reference evidence="13" key="2">
    <citation type="submission" date="2006-08" db="EMBL/GenBank/DDBJ databases">
        <authorList>
            <person name="Qian G."/>
            <person name="Yu M."/>
        </authorList>
    </citation>
    <scope>NUCLEOTIDE SEQUENCE</scope>
    <source>
        <strain evidence="13">TSC#14030-0811.24</strain>
    </source>
</reference>
<dbReference type="EMBL" id="CH963920">
    <property type="protein sequence ID" value="KRF98748.1"/>
    <property type="molecule type" value="Genomic_DNA"/>
</dbReference>
<dbReference type="SMR" id="B4MZN0"/>
<dbReference type="HOGENOM" id="CLU_042971_1_0_1"/>
<evidence type="ECO:0000256" key="5">
    <source>
        <dbReference type="ARBA" id="ARBA00022777"/>
    </source>
</evidence>
<dbReference type="Proteomes" id="UP000007798">
    <property type="component" value="Unassembled WGS sequence"/>
</dbReference>
<evidence type="ECO:0000259" key="11">
    <source>
        <dbReference type="Pfam" id="PF01636"/>
    </source>
</evidence>
<dbReference type="FunFam" id="3.90.1200.10:FF:000007">
    <property type="entry name" value="hydroxylysine kinase isoform X1"/>
    <property type="match status" value="1"/>
</dbReference>
<evidence type="ECO:0000256" key="2">
    <source>
        <dbReference type="ARBA" id="ARBA00006219"/>
    </source>
</evidence>
<dbReference type="InterPro" id="IPR002575">
    <property type="entry name" value="Aminoglycoside_PTrfase"/>
</dbReference>
<evidence type="ECO:0000256" key="9">
    <source>
        <dbReference type="ARBA" id="ARBA00040505"/>
    </source>
</evidence>
<dbReference type="eggNOG" id="ENOG502QT7T">
    <property type="taxonomic scope" value="Eukaryota"/>
</dbReference>
<gene>
    <name evidence="12" type="primary">Dwil\GK24686</name>
    <name evidence="12" type="ORF">Dwil_GK24686</name>
</gene>
<organism evidence="12 14">
    <name type="scientific">Drosophila willistoni</name>
    <name type="common">Fruit fly</name>
    <dbReference type="NCBI Taxonomy" id="7260"/>
    <lineage>
        <taxon>Eukaryota</taxon>
        <taxon>Metazoa</taxon>
        <taxon>Ecdysozoa</taxon>
        <taxon>Arthropoda</taxon>
        <taxon>Hexapoda</taxon>
        <taxon>Insecta</taxon>
        <taxon>Pterygota</taxon>
        <taxon>Neoptera</taxon>
        <taxon>Endopterygota</taxon>
        <taxon>Diptera</taxon>
        <taxon>Brachycera</taxon>
        <taxon>Muscomorpha</taxon>
        <taxon>Ephydroidea</taxon>
        <taxon>Drosophilidae</taxon>
        <taxon>Drosophila</taxon>
        <taxon>Sophophora</taxon>
    </lineage>
</organism>
<comment type="function">
    <text evidence="7">Catalyzes the GTP-dependent phosphorylation of 5-hydroxy-L-lysine.</text>
</comment>
<keyword evidence="14" id="KW-1185">Reference proteome</keyword>
<comment type="catalytic activity">
    <reaction evidence="6">
        <text>(5R)-5-hydroxy-L-lysine + GTP = (5R)-5-phosphooxy-L-lysine + GDP + H(+)</text>
        <dbReference type="Rhea" id="RHEA:19049"/>
        <dbReference type="ChEBI" id="CHEBI:15378"/>
        <dbReference type="ChEBI" id="CHEBI:37565"/>
        <dbReference type="ChEBI" id="CHEBI:57882"/>
        <dbReference type="ChEBI" id="CHEBI:58189"/>
        <dbReference type="ChEBI" id="CHEBI:58357"/>
        <dbReference type="EC" id="2.7.1.81"/>
    </reaction>
</comment>
<keyword evidence="5" id="KW-0418">Kinase</keyword>
<evidence type="ECO:0000313" key="14">
    <source>
        <dbReference type="Proteomes" id="UP000007798"/>
    </source>
</evidence>
<feature type="compositionally biased region" description="Low complexity" evidence="10">
    <location>
        <begin position="39"/>
        <end position="58"/>
    </location>
</feature>
<dbReference type="KEGG" id="dwi:6644206"/>
<name>B4MZN0_DROWI</name>
<evidence type="ECO:0000256" key="3">
    <source>
        <dbReference type="ARBA" id="ARBA00022490"/>
    </source>
</evidence>
<dbReference type="AlphaFoldDB" id="B4MZN0"/>
<dbReference type="EMBL" id="CH963920">
    <property type="protein sequence ID" value="EDW77815.1"/>
    <property type="molecule type" value="Genomic_DNA"/>
</dbReference>
<comment type="subcellular location">
    <subcellularLocation>
        <location evidence="1">Cytoplasm</location>
    </subcellularLocation>
</comment>
<dbReference type="PANTHER" id="PTHR21064:SF1">
    <property type="entry name" value="HYDROXYLYSINE KINASE"/>
    <property type="match status" value="1"/>
</dbReference>
<feature type="region of interest" description="Disordered" evidence="10">
    <location>
        <begin position="34"/>
        <end position="58"/>
    </location>
</feature>
<dbReference type="Pfam" id="PF01636">
    <property type="entry name" value="APH"/>
    <property type="match status" value="1"/>
</dbReference>
<accession>B4MZN0</accession>
<evidence type="ECO:0000256" key="6">
    <source>
        <dbReference type="ARBA" id="ARBA00036820"/>
    </source>
</evidence>
<sequence>MEQWNNVELTNMSKSKSYTLNHDYDDAAKLNKENQVTSNGNPIGNENGNGNGETNQNKQQNKVLEPGSEIKPIVHLEDVESLVRRLYGISINDVKELKAYDDRNYLIQEDGNIKNPLIVSHCPHGYVLKILNSLDSKKVEFVDGQNQLLLYLAKQNVKCPRPIANAVGKYYSVEQLSGKSHVVRLFEFLPGKMFHEAQMSKNLLFQSGEFLAKLDGSLKNFTHPAYETHKSLWMLQSVPQLRDFIYAVKDQDRRTLCEEIIEAFESKVLSALDTLDHQIIHGDYNEQNIVVSLAKNGLDWSVSGVIDFGDTSKSPLIFELGIALAYMILQAKDLSSGGIFLAGFTSTQTISEKELGYLKYCVAARLAQSLIMSSYTHTLDPTNDYVLVTQAEGWRIIDELWRNNLETIDELWATTGHEYLTQSNK</sequence>
<evidence type="ECO:0000256" key="8">
    <source>
        <dbReference type="ARBA" id="ARBA00038873"/>
    </source>
</evidence>
<dbReference type="Gene3D" id="3.30.200.20">
    <property type="entry name" value="Phosphorylase Kinase, domain 1"/>
    <property type="match status" value="1"/>
</dbReference>
<dbReference type="SUPFAM" id="SSF56112">
    <property type="entry name" value="Protein kinase-like (PK-like)"/>
    <property type="match status" value="1"/>
</dbReference>
<dbReference type="GO" id="GO:0047992">
    <property type="term" value="F:hydroxylysine kinase activity"/>
    <property type="evidence" value="ECO:0007669"/>
    <property type="project" value="UniProtKB-EC"/>
</dbReference>
<dbReference type="EC" id="2.7.1.81" evidence="8"/>